<accession>A0A933W928</accession>
<comment type="caution">
    <text evidence="2">The sequence shown here is derived from an EMBL/GenBank/DDBJ whole genome shotgun (WGS) entry which is preliminary data.</text>
</comment>
<feature type="transmembrane region" description="Helical" evidence="1">
    <location>
        <begin position="113"/>
        <end position="129"/>
    </location>
</feature>
<feature type="transmembrane region" description="Helical" evidence="1">
    <location>
        <begin position="23"/>
        <end position="43"/>
    </location>
</feature>
<protein>
    <submittedName>
        <fullName evidence="2">Uncharacterized protein</fullName>
    </submittedName>
</protein>
<dbReference type="AlphaFoldDB" id="A0A933W928"/>
<keyword evidence="1" id="KW-0812">Transmembrane</keyword>
<feature type="transmembrane region" description="Helical" evidence="1">
    <location>
        <begin position="162"/>
        <end position="179"/>
    </location>
</feature>
<dbReference type="EMBL" id="JACRIW010000081">
    <property type="protein sequence ID" value="MBI5170157.1"/>
    <property type="molecule type" value="Genomic_DNA"/>
</dbReference>
<feature type="transmembrane region" description="Helical" evidence="1">
    <location>
        <begin position="136"/>
        <end position="156"/>
    </location>
</feature>
<organism evidence="2 3">
    <name type="scientific">Eiseniibacteriota bacterium</name>
    <dbReference type="NCBI Taxonomy" id="2212470"/>
    <lineage>
        <taxon>Bacteria</taxon>
        <taxon>Candidatus Eiseniibacteriota</taxon>
    </lineage>
</organism>
<reference evidence="2" key="1">
    <citation type="submission" date="2020-07" db="EMBL/GenBank/DDBJ databases">
        <title>Huge and variable diversity of episymbiotic CPR bacteria and DPANN archaea in groundwater ecosystems.</title>
        <authorList>
            <person name="He C.Y."/>
            <person name="Keren R."/>
            <person name="Whittaker M."/>
            <person name="Farag I.F."/>
            <person name="Doudna J."/>
            <person name="Cate J.H.D."/>
            <person name="Banfield J.F."/>
        </authorList>
    </citation>
    <scope>NUCLEOTIDE SEQUENCE</scope>
    <source>
        <strain evidence="2">NC_groundwater_1813_Pr3_B-0.1um_71_17</strain>
    </source>
</reference>
<sequence length="190" mass="21342">MPTTESPTRTLDAQREEYARRRFIAMPLAGAIAWTLVGVAGLYLKPGTAALALFVATGMIAYLGMFLSNFTGERFLDRDKPKNEFDALFFHTVAMALLVYAVAIPFFRQDLTSLPLGVGVLTGLMWLPFSWCVRHWIGIFHTIVRTLACVVLWYALPEQRFVAIPFAIVAIYAVTIVVLERRWRALRSAA</sequence>
<feature type="transmembrane region" description="Helical" evidence="1">
    <location>
        <begin position="88"/>
        <end position="107"/>
    </location>
</feature>
<feature type="transmembrane region" description="Helical" evidence="1">
    <location>
        <begin position="49"/>
        <end position="67"/>
    </location>
</feature>
<dbReference type="Pfam" id="PF22765">
    <property type="entry name" value="DUF7010"/>
    <property type="match status" value="1"/>
</dbReference>
<gene>
    <name evidence="2" type="ORF">HZA61_11755</name>
</gene>
<evidence type="ECO:0000256" key="1">
    <source>
        <dbReference type="SAM" id="Phobius"/>
    </source>
</evidence>
<dbReference type="Proteomes" id="UP000696931">
    <property type="component" value="Unassembled WGS sequence"/>
</dbReference>
<evidence type="ECO:0000313" key="2">
    <source>
        <dbReference type="EMBL" id="MBI5170157.1"/>
    </source>
</evidence>
<keyword evidence="1" id="KW-0472">Membrane</keyword>
<dbReference type="InterPro" id="IPR053824">
    <property type="entry name" value="DUF7010"/>
</dbReference>
<evidence type="ECO:0000313" key="3">
    <source>
        <dbReference type="Proteomes" id="UP000696931"/>
    </source>
</evidence>
<proteinExistence type="predicted"/>
<keyword evidence="1" id="KW-1133">Transmembrane helix</keyword>
<name>A0A933W928_UNCEI</name>